<proteinExistence type="predicted"/>
<name>A0A7C8ZW28_OPUST</name>
<dbReference type="EMBL" id="GISG01177550">
    <property type="protein sequence ID" value="MBA4653112.1"/>
    <property type="molecule type" value="Transcribed_RNA"/>
</dbReference>
<reference evidence="2" key="1">
    <citation type="journal article" date="2013" name="J. Plant Res.">
        <title>Effect of fungi and light on seed germination of three Opuntia species from semiarid lands of central Mexico.</title>
        <authorList>
            <person name="Delgado-Sanchez P."/>
            <person name="Jimenez-Bremont J.F."/>
            <person name="Guerrero-Gonzalez Mde L."/>
            <person name="Flores J."/>
        </authorList>
    </citation>
    <scope>NUCLEOTIDE SEQUENCE</scope>
    <source>
        <tissue evidence="2">Cladode</tissue>
    </source>
</reference>
<accession>A0A7C8ZW28</accession>
<feature type="compositionally biased region" description="Basic residues" evidence="1">
    <location>
        <begin position="20"/>
        <end position="29"/>
    </location>
</feature>
<reference evidence="2" key="2">
    <citation type="submission" date="2020-07" db="EMBL/GenBank/DDBJ databases">
        <authorList>
            <person name="Vera ALvarez R."/>
            <person name="Arias-Moreno D.M."/>
            <person name="Jimenez-Jacinto V."/>
            <person name="Jimenez-Bremont J.F."/>
            <person name="Swaminathan K."/>
            <person name="Moose S.P."/>
            <person name="Guerrero-Gonzalez M.L."/>
            <person name="Marino-Ramirez L."/>
            <person name="Landsman D."/>
            <person name="Rodriguez-Kessler M."/>
            <person name="Delgado-Sanchez P."/>
        </authorList>
    </citation>
    <scope>NUCLEOTIDE SEQUENCE</scope>
    <source>
        <tissue evidence="2">Cladode</tissue>
    </source>
</reference>
<dbReference type="AlphaFoldDB" id="A0A7C8ZW28"/>
<organism evidence="2">
    <name type="scientific">Opuntia streptacantha</name>
    <name type="common">Prickly pear cactus</name>
    <name type="synonym">Opuntia cardona</name>
    <dbReference type="NCBI Taxonomy" id="393608"/>
    <lineage>
        <taxon>Eukaryota</taxon>
        <taxon>Viridiplantae</taxon>
        <taxon>Streptophyta</taxon>
        <taxon>Embryophyta</taxon>
        <taxon>Tracheophyta</taxon>
        <taxon>Spermatophyta</taxon>
        <taxon>Magnoliopsida</taxon>
        <taxon>eudicotyledons</taxon>
        <taxon>Gunneridae</taxon>
        <taxon>Pentapetalae</taxon>
        <taxon>Caryophyllales</taxon>
        <taxon>Cactineae</taxon>
        <taxon>Cactaceae</taxon>
        <taxon>Opuntioideae</taxon>
        <taxon>Opuntia</taxon>
    </lineage>
</organism>
<evidence type="ECO:0000313" key="2">
    <source>
        <dbReference type="EMBL" id="MBA4653112.1"/>
    </source>
</evidence>
<protein>
    <submittedName>
        <fullName evidence="2">Uncharacterized protein</fullName>
    </submittedName>
</protein>
<evidence type="ECO:0000256" key="1">
    <source>
        <dbReference type="SAM" id="MobiDB-lite"/>
    </source>
</evidence>
<sequence>MKISYIKLVQARRQKEEKTKKKYSKYNKTPKKETHPSDTLIFSLHSIRSPTPPASDAAIDPTVRLLSKAVECQLSNSPPPFSFLLHILLVLSVLLFTSF</sequence>
<feature type="region of interest" description="Disordered" evidence="1">
    <location>
        <begin position="16"/>
        <end position="35"/>
    </location>
</feature>